<comment type="caution">
    <text evidence="2">The sequence shown here is derived from an EMBL/GenBank/DDBJ whole genome shotgun (WGS) entry which is preliminary data.</text>
</comment>
<accession>H0EZB8</accession>
<name>H0EZB8_GLAL7</name>
<feature type="region of interest" description="Disordered" evidence="1">
    <location>
        <begin position="1"/>
        <end position="55"/>
    </location>
</feature>
<evidence type="ECO:0000256" key="1">
    <source>
        <dbReference type="SAM" id="MobiDB-lite"/>
    </source>
</evidence>
<sequence length="157" mass="16804">MAELNSEPTTASQTPDPGGVEGIQVADEQQQEESTSSRSSSPASSTTESLYEIHSRADNNRQLNNLIAQKLLVDACEAGRAGDLTALSRLLQHGAKLHRALVGSVLSKKPKTKAVVDRLAQAFDILEDHGLDFKKIPDIDSKGVEVNAPAGMVEIMK</sequence>
<protein>
    <submittedName>
        <fullName evidence="2">Uncharacterized protein</fullName>
    </submittedName>
</protein>
<organism evidence="2 3">
    <name type="scientific">Glarea lozoyensis (strain ATCC 74030 / MF5533)</name>
    <dbReference type="NCBI Taxonomy" id="1104152"/>
    <lineage>
        <taxon>Eukaryota</taxon>
        <taxon>Fungi</taxon>
        <taxon>Dikarya</taxon>
        <taxon>Ascomycota</taxon>
        <taxon>Pezizomycotina</taxon>
        <taxon>Leotiomycetes</taxon>
        <taxon>Helotiales</taxon>
        <taxon>Helotiaceae</taxon>
        <taxon>Glarea</taxon>
    </lineage>
</organism>
<dbReference type="HOGENOM" id="CLU_1678080_0_0_1"/>
<gene>
    <name evidence="2" type="ORF">M7I_8181</name>
</gene>
<evidence type="ECO:0000313" key="2">
    <source>
        <dbReference type="EMBL" id="EHK96127.1"/>
    </source>
</evidence>
<proteinExistence type="predicted"/>
<dbReference type="AlphaFoldDB" id="H0EZB8"/>
<feature type="compositionally biased region" description="Low complexity" evidence="1">
    <location>
        <begin position="32"/>
        <end position="49"/>
    </location>
</feature>
<keyword evidence="3" id="KW-1185">Reference proteome</keyword>
<dbReference type="EMBL" id="AGUE01000277">
    <property type="protein sequence ID" value="EHK96127.1"/>
    <property type="molecule type" value="Genomic_DNA"/>
</dbReference>
<feature type="compositionally biased region" description="Polar residues" evidence="1">
    <location>
        <begin position="1"/>
        <end position="15"/>
    </location>
</feature>
<evidence type="ECO:0000313" key="3">
    <source>
        <dbReference type="Proteomes" id="UP000005446"/>
    </source>
</evidence>
<dbReference type="InParanoid" id="H0EZB8"/>
<dbReference type="Proteomes" id="UP000005446">
    <property type="component" value="Unassembled WGS sequence"/>
</dbReference>
<reference evidence="2 3" key="1">
    <citation type="journal article" date="2012" name="Eukaryot. Cell">
        <title>Genome sequence of the fungus Glarea lozoyensis: the first genome sequence of a species from the Helotiaceae family.</title>
        <authorList>
            <person name="Youssar L."/>
            <person name="Gruening B.A."/>
            <person name="Erxleben A."/>
            <person name="Guenther S."/>
            <person name="Huettel W."/>
        </authorList>
    </citation>
    <scope>NUCLEOTIDE SEQUENCE [LARGE SCALE GENOMIC DNA]</scope>
    <source>
        <strain evidence="3">ATCC 74030 / MF5533</strain>
    </source>
</reference>